<dbReference type="SMART" id="SM00906">
    <property type="entry name" value="Fungal_trans"/>
    <property type="match status" value="1"/>
</dbReference>
<dbReference type="GO" id="GO:0008270">
    <property type="term" value="F:zinc ion binding"/>
    <property type="evidence" value="ECO:0007669"/>
    <property type="project" value="InterPro"/>
</dbReference>
<keyword evidence="10" id="KW-1185">Reference proteome</keyword>
<sequence>MSVPFWSSAQPLFMIRDLSKPGAWPPTELSLLRVSNSMLSCTNKPQQLCQKYRLLGNADQCQNATKASMRYLLSSNVLSLQRALRATGAAIMIPNALFTAMRHGGRGKPITALSLRVTLGDVQGLNNRIQQLEDALAKANSQQPTQADTPNQGQPTPAISVSEEISNSASVQSPIQATIQNSIAFSDQSLSPLVFSQTPTSVDDTYTTPLVDGPGSYVGPNWFFRGIHAFSEDGRRWISSKTGQTIDWSKLQIFTPKPSPFARRHAQLSSDLCQLPDRASLRELLSSYFISSFRLRYPLIDKVLFEETINEAYGDPDNISPLPIRLAARACVFGVVSLMTLLPDAQPGSLGLDGNESAARASYLLSQLVGYASLTTLQTTLLLHVQRLLCGYWQDADSLLPGACRTVGALGGHHYQPLKTLTGEIPLSERRQCHIRNLFWVCYMSDKDLSLRTGQPPLLADIYCDLTVPETYLSSYTYLRGLNEYLHHSDASSDEARTPHFSGDAQLGYLKEKVYRLLYSAQALRNKDNRLLISIRELDDEIECWRLSVPVDFRPALSVSSNTLLITPETKPPHARRYFHLLLEYWYLMIYVHTTVRRYDAHTIIGDGGQDLHRVIHSSYDLSMEAGRSTLRCLRVCMNTFSYEGFWLVIIFPSASSSIIEPIPAANILVLLIFYATNAAIALFLNMIIHPEDADGQLDLELLISAANAIRVSIPRASTREESARIQRTSDFMMWLMWLGSCAITKSQEEGLQHEL</sequence>
<reference evidence="9" key="1">
    <citation type="journal article" date="2021" name="Mol. Plant Microbe Interact.">
        <title>Complete Genome Sequence of the Plant-Pathogenic Fungus Colletotrichum lupini.</title>
        <authorList>
            <person name="Baroncelli R."/>
            <person name="Pensec F."/>
            <person name="Da Lio D."/>
            <person name="Boufleur T."/>
            <person name="Vicente I."/>
            <person name="Sarrocco S."/>
            <person name="Picot A."/>
            <person name="Baraldi E."/>
            <person name="Sukno S."/>
            <person name="Thon M."/>
            <person name="Le Floch G."/>
        </authorList>
    </citation>
    <scope>NUCLEOTIDE SEQUENCE</scope>
    <source>
        <strain evidence="9">IMI 504893</strain>
    </source>
</reference>
<evidence type="ECO:0000256" key="3">
    <source>
        <dbReference type="ARBA" id="ARBA00023125"/>
    </source>
</evidence>
<organism evidence="9 10">
    <name type="scientific">Colletotrichum lupini</name>
    <dbReference type="NCBI Taxonomy" id="145971"/>
    <lineage>
        <taxon>Eukaryota</taxon>
        <taxon>Fungi</taxon>
        <taxon>Dikarya</taxon>
        <taxon>Ascomycota</taxon>
        <taxon>Pezizomycotina</taxon>
        <taxon>Sordariomycetes</taxon>
        <taxon>Hypocreomycetidae</taxon>
        <taxon>Glomerellales</taxon>
        <taxon>Glomerellaceae</taxon>
        <taxon>Colletotrichum</taxon>
        <taxon>Colletotrichum acutatum species complex</taxon>
    </lineage>
</organism>
<proteinExistence type="predicted"/>
<feature type="domain" description="Xylanolytic transcriptional activator regulatory" evidence="8">
    <location>
        <begin position="396"/>
        <end position="475"/>
    </location>
</feature>
<evidence type="ECO:0000256" key="6">
    <source>
        <dbReference type="SAM" id="MobiDB-lite"/>
    </source>
</evidence>
<evidence type="ECO:0000313" key="10">
    <source>
        <dbReference type="Proteomes" id="UP000830671"/>
    </source>
</evidence>
<keyword evidence="4" id="KW-0804">Transcription</keyword>
<evidence type="ECO:0000313" key="9">
    <source>
        <dbReference type="EMBL" id="UQC84188.1"/>
    </source>
</evidence>
<evidence type="ECO:0000256" key="7">
    <source>
        <dbReference type="SAM" id="Phobius"/>
    </source>
</evidence>
<dbReference type="InterPro" id="IPR007219">
    <property type="entry name" value="XnlR_reg_dom"/>
</dbReference>
<evidence type="ECO:0000256" key="4">
    <source>
        <dbReference type="ARBA" id="ARBA00023163"/>
    </source>
</evidence>
<accession>A0A9Q8WHU5</accession>
<dbReference type="AlphaFoldDB" id="A0A9Q8WHU5"/>
<dbReference type="Proteomes" id="UP000830671">
    <property type="component" value="Chromosome 5"/>
</dbReference>
<feature type="transmembrane region" description="Helical" evidence="7">
    <location>
        <begin position="668"/>
        <end position="689"/>
    </location>
</feature>
<protein>
    <submittedName>
        <fullName evidence="9">Fungal specific transcription factor</fullName>
    </submittedName>
</protein>
<feature type="compositionally biased region" description="Polar residues" evidence="6">
    <location>
        <begin position="139"/>
        <end position="158"/>
    </location>
</feature>
<name>A0A9Q8WHU5_9PEZI</name>
<dbReference type="PANTHER" id="PTHR46910:SF37">
    <property type="entry name" value="ZN(II)2CYS6 TRANSCRIPTION FACTOR (EUROFUNG)"/>
    <property type="match status" value="1"/>
</dbReference>
<dbReference type="EMBL" id="CP019477">
    <property type="protein sequence ID" value="UQC84188.1"/>
    <property type="molecule type" value="Genomic_DNA"/>
</dbReference>
<dbReference type="PANTHER" id="PTHR46910">
    <property type="entry name" value="TRANSCRIPTION FACTOR PDR1"/>
    <property type="match status" value="1"/>
</dbReference>
<dbReference type="InterPro" id="IPR050987">
    <property type="entry name" value="AtrR-like"/>
</dbReference>
<dbReference type="KEGG" id="clup:CLUP02_09684"/>
<dbReference type="Pfam" id="PF04082">
    <property type="entry name" value="Fungal_trans"/>
    <property type="match status" value="1"/>
</dbReference>
<dbReference type="GeneID" id="73343672"/>
<dbReference type="CDD" id="cd12148">
    <property type="entry name" value="fungal_TF_MHR"/>
    <property type="match status" value="1"/>
</dbReference>
<dbReference type="GO" id="GO:0005634">
    <property type="term" value="C:nucleus"/>
    <property type="evidence" value="ECO:0007669"/>
    <property type="project" value="UniProtKB-SubCell"/>
</dbReference>
<keyword evidence="7" id="KW-0812">Transmembrane</keyword>
<keyword evidence="5" id="KW-0539">Nucleus</keyword>
<feature type="region of interest" description="Disordered" evidence="6">
    <location>
        <begin position="136"/>
        <end position="158"/>
    </location>
</feature>
<evidence type="ECO:0000256" key="2">
    <source>
        <dbReference type="ARBA" id="ARBA00023015"/>
    </source>
</evidence>
<dbReference type="GO" id="GO:0003677">
    <property type="term" value="F:DNA binding"/>
    <property type="evidence" value="ECO:0007669"/>
    <property type="project" value="UniProtKB-KW"/>
</dbReference>
<keyword evidence="7" id="KW-1133">Transmembrane helix</keyword>
<keyword evidence="2" id="KW-0805">Transcription regulation</keyword>
<keyword evidence="3" id="KW-0238">DNA-binding</keyword>
<evidence type="ECO:0000256" key="1">
    <source>
        <dbReference type="ARBA" id="ARBA00004123"/>
    </source>
</evidence>
<dbReference type="RefSeq" id="XP_049145806.1">
    <property type="nucleotide sequence ID" value="XM_049288662.1"/>
</dbReference>
<evidence type="ECO:0000256" key="5">
    <source>
        <dbReference type="ARBA" id="ARBA00023242"/>
    </source>
</evidence>
<comment type="subcellular location">
    <subcellularLocation>
        <location evidence="1">Nucleus</location>
    </subcellularLocation>
</comment>
<dbReference type="GO" id="GO:0006351">
    <property type="term" value="P:DNA-templated transcription"/>
    <property type="evidence" value="ECO:0007669"/>
    <property type="project" value="InterPro"/>
</dbReference>
<evidence type="ECO:0000259" key="8">
    <source>
        <dbReference type="SMART" id="SM00906"/>
    </source>
</evidence>
<keyword evidence="7" id="KW-0472">Membrane</keyword>
<dbReference type="GO" id="GO:0003700">
    <property type="term" value="F:DNA-binding transcription factor activity"/>
    <property type="evidence" value="ECO:0007669"/>
    <property type="project" value="InterPro"/>
</dbReference>
<gene>
    <name evidence="9" type="ORF">CLUP02_09684</name>
</gene>